<dbReference type="EMBL" id="JABBPN010000009">
    <property type="protein sequence ID" value="NMO96399.1"/>
    <property type="molecule type" value="Genomic_DNA"/>
</dbReference>
<dbReference type="GO" id="GO:0016740">
    <property type="term" value="F:transferase activity"/>
    <property type="evidence" value="ECO:0007669"/>
    <property type="project" value="UniProtKB-KW"/>
</dbReference>
<dbReference type="PANTHER" id="PTHR43309">
    <property type="entry name" value="5-OXOPROLINASE SUBUNIT C"/>
    <property type="match status" value="1"/>
</dbReference>
<dbReference type="InterPro" id="IPR003778">
    <property type="entry name" value="CT_A_B"/>
</dbReference>
<evidence type="ECO:0000313" key="6">
    <source>
        <dbReference type="Proteomes" id="UP000565468"/>
    </source>
</evidence>
<reference evidence="5 6" key="1">
    <citation type="submission" date="2020-04" db="EMBL/GenBank/DDBJ databases">
        <title>Paenibacillus algicola sp. nov., a novel marine bacterium producing alginate lyase.</title>
        <authorList>
            <person name="Huang H."/>
        </authorList>
    </citation>
    <scope>NUCLEOTIDE SEQUENCE [LARGE SCALE GENOMIC DNA]</scope>
    <source>
        <strain evidence="5 6">L7-75</strain>
    </source>
</reference>
<evidence type="ECO:0000256" key="1">
    <source>
        <dbReference type="ARBA" id="ARBA00022741"/>
    </source>
</evidence>
<dbReference type="AlphaFoldDB" id="A0A848M803"/>
<dbReference type="RefSeq" id="WP_169505176.1">
    <property type="nucleotide sequence ID" value="NZ_JABBPN010000009.1"/>
</dbReference>
<keyword evidence="5" id="KW-0808">Transferase</keyword>
<dbReference type="GO" id="GO:0005524">
    <property type="term" value="F:ATP binding"/>
    <property type="evidence" value="ECO:0007669"/>
    <property type="project" value="UniProtKB-KW"/>
</dbReference>
<dbReference type="Gene3D" id="2.40.100.10">
    <property type="entry name" value="Cyclophilin-like"/>
    <property type="match status" value="1"/>
</dbReference>
<evidence type="ECO:0000259" key="4">
    <source>
        <dbReference type="SMART" id="SM00797"/>
    </source>
</evidence>
<dbReference type="SUPFAM" id="SSF50891">
    <property type="entry name" value="Cyclophilin-like"/>
    <property type="match status" value="1"/>
</dbReference>
<dbReference type="Proteomes" id="UP000565468">
    <property type="component" value="Unassembled WGS sequence"/>
</dbReference>
<comment type="caution">
    <text evidence="5">The sequence shown here is derived from an EMBL/GenBank/DDBJ whole genome shotgun (WGS) entry which is preliminary data.</text>
</comment>
<evidence type="ECO:0000313" key="5">
    <source>
        <dbReference type="EMBL" id="NMO96399.1"/>
    </source>
</evidence>
<feature type="domain" description="Carboxyltransferase" evidence="4">
    <location>
        <begin position="24"/>
        <end position="321"/>
    </location>
</feature>
<dbReference type="SMART" id="SM00797">
    <property type="entry name" value="AHS2"/>
    <property type="match status" value="1"/>
</dbReference>
<dbReference type="PANTHER" id="PTHR43309:SF5">
    <property type="entry name" value="5-OXOPROLINASE SUBUNIT C"/>
    <property type="match status" value="1"/>
</dbReference>
<dbReference type="NCBIfam" id="TIGR00724">
    <property type="entry name" value="urea_amlyse_rel"/>
    <property type="match status" value="1"/>
</dbReference>
<evidence type="ECO:0000256" key="2">
    <source>
        <dbReference type="ARBA" id="ARBA00022801"/>
    </source>
</evidence>
<dbReference type="InterPro" id="IPR052708">
    <property type="entry name" value="PxpC"/>
</dbReference>
<dbReference type="GO" id="GO:0016787">
    <property type="term" value="F:hydrolase activity"/>
    <property type="evidence" value="ECO:0007669"/>
    <property type="project" value="UniProtKB-KW"/>
</dbReference>
<accession>A0A848M803</accession>
<protein>
    <submittedName>
        <fullName evidence="5">Biotin-dependent carboxyltransferase</fullName>
    </submittedName>
</protein>
<dbReference type="InterPro" id="IPR029000">
    <property type="entry name" value="Cyclophilin-like_dom_sf"/>
</dbReference>
<organism evidence="5 6">
    <name type="scientific">Paenibacillus lemnae</name>
    <dbReference type="NCBI Taxonomy" id="1330551"/>
    <lineage>
        <taxon>Bacteria</taxon>
        <taxon>Bacillati</taxon>
        <taxon>Bacillota</taxon>
        <taxon>Bacilli</taxon>
        <taxon>Bacillales</taxon>
        <taxon>Paenibacillaceae</taxon>
        <taxon>Paenibacillus</taxon>
    </lineage>
</organism>
<evidence type="ECO:0000256" key="3">
    <source>
        <dbReference type="ARBA" id="ARBA00022840"/>
    </source>
</evidence>
<keyword evidence="1" id="KW-0547">Nucleotide-binding</keyword>
<gene>
    <name evidence="5" type="ORF">HII30_11515</name>
</gene>
<keyword evidence="3" id="KW-0067">ATP-binding</keyword>
<keyword evidence="6" id="KW-1185">Reference proteome</keyword>
<name>A0A848M803_PAELE</name>
<proteinExistence type="predicted"/>
<sequence>MSIYVHKPGLLSTVQDGGRTGYQQYGVIVSGAMDHFAHQAANLLVGNTGDEATLEMTVIGPVLEFERAAVIAVCGADLSPSIGGKAVPLWRPVYIPAGAVLRFGSSRQGCRGYLAAAGGLNVPHQMNSRSTYLRAGIGGYQGRSLQAEDRLPVQQPTELGELIAGGIQARMEEGEPFGTVGWSVSYEMLPDYGKHPVIRILPGAQQSWFEEESLKDLHSAEFIVQPQSDRMGYRLAGKPLHKVKQQELLSEPVTFGTVQVPPDGNPIVLMADRQTTGGYPKVAQVITADLPLLAQSQIGSSIRFQPVTLQEAQEIQLMASLNLRFLRKSIRMYFV</sequence>
<keyword evidence="2" id="KW-0378">Hydrolase</keyword>
<dbReference type="Pfam" id="PF02626">
    <property type="entry name" value="CT_A_B"/>
    <property type="match status" value="1"/>
</dbReference>